<keyword evidence="2" id="KW-1185">Reference proteome</keyword>
<evidence type="ECO:0000313" key="1">
    <source>
        <dbReference type="EMBL" id="PYH42240.1"/>
    </source>
</evidence>
<dbReference type="GeneID" id="37071747"/>
<gene>
    <name evidence="1" type="ORF">BP01DRAFT_135909</name>
</gene>
<dbReference type="AlphaFoldDB" id="A0A318ZF58"/>
<accession>A0A318ZF58</accession>
<dbReference type="EMBL" id="KZ821253">
    <property type="protein sequence ID" value="PYH42240.1"/>
    <property type="molecule type" value="Genomic_DNA"/>
</dbReference>
<proteinExistence type="predicted"/>
<reference evidence="1 2" key="1">
    <citation type="submission" date="2016-12" db="EMBL/GenBank/DDBJ databases">
        <title>The genomes of Aspergillus section Nigri reveals drivers in fungal speciation.</title>
        <authorList>
            <consortium name="DOE Joint Genome Institute"/>
            <person name="Vesth T.C."/>
            <person name="Nybo J."/>
            <person name="Theobald S."/>
            <person name="Brandl J."/>
            <person name="Frisvad J.C."/>
            <person name="Nielsen K.F."/>
            <person name="Lyhne E.K."/>
            <person name="Kogle M.E."/>
            <person name="Kuo A."/>
            <person name="Riley R."/>
            <person name="Clum A."/>
            <person name="Nolan M."/>
            <person name="Lipzen A."/>
            <person name="Salamov A."/>
            <person name="Henrissat B."/>
            <person name="Wiebenga A."/>
            <person name="De Vries R.P."/>
            <person name="Grigoriev I.V."/>
            <person name="Mortensen U.H."/>
            <person name="Andersen M.R."/>
            <person name="Baker S.E."/>
        </authorList>
    </citation>
    <scope>NUCLEOTIDE SEQUENCE [LARGE SCALE GENOMIC DNA]</scope>
    <source>
        <strain evidence="1 2">JOP 1030-1</strain>
    </source>
</reference>
<organism evidence="1 2">
    <name type="scientific">Aspergillus saccharolyticus JOP 1030-1</name>
    <dbReference type="NCBI Taxonomy" id="1450539"/>
    <lineage>
        <taxon>Eukaryota</taxon>
        <taxon>Fungi</taxon>
        <taxon>Dikarya</taxon>
        <taxon>Ascomycota</taxon>
        <taxon>Pezizomycotina</taxon>
        <taxon>Eurotiomycetes</taxon>
        <taxon>Eurotiomycetidae</taxon>
        <taxon>Eurotiales</taxon>
        <taxon>Aspergillaceae</taxon>
        <taxon>Aspergillus</taxon>
        <taxon>Aspergillus subgen. Circumdati</taxon>
    </lineage>
</organism>
<evidence type="ECO:0000313" key="2">
    <source>
        <dbReference type="Proteomes" id="UP000248349"/>
    </source>
</evidence>
<sequence>MLGLFQFVTRLSVDVVLSKLRSRPQSPHPLILHCASTSPSFSPRSLHSHVPAPNSSPVCPHLHRHPYSRFAQTPAPYTSSTRRPSVLPLSTMADLTAYS</sequence>
<dbReference type="RefSeq" id="XP_025428222.1">
    <property type="nucleotide sequence ID" value="XM_025570519.1"/>
</dbReference>
<protein>
    <submittedName>
        <fullName evidence="1">Uncharacterized protein</fullName>
    </submittedName>
</protein>
<dbReference type="Proteomes" id="UP000248349">
    <property type="component" value="Unassembled WGS sequence"/>
</dbReference>
<name>A0A318ZF58_9EURO</name>